<gene>
    <name evidence="4" type="ORF">MNBD_GAMMA19-1433</name>
</gene>
<dbReference type="EMBL" id="UOFV01000136">
    <property type="protein sequence ID" value="VAW98217.1"/>
    <property type="molecule type" value="Genomic_DNA"/>
</dbReference>
<dbReference type="Pfam" id="PF02518">
    <property type="entry name" value="HATPase_c"/>
    <property type="match status" value="1"/>
</dbReference>
<dbReference type="Gene3D" id="3.30.450.20">
    <property type="entry name" value="PAS domain"/>
    <property type="match status" value="1"/>
</dbReference>
<feature type="transmembrane region" description="Helical" evidence="2">
    <location>
        <begin position="113"/>
        <end position="130"/>
    </location>
</feature>
<dbReference type="InterPro" id="IPR035965">
    <property type="entry name" value="PAS-like_dom_sf"/>
</dbReference>
<dbReference type="InterPro" id="IPR003661">
    <property type="entry name" value="HisK_dim/P_dom"/>
</dbReference>
<dbReference type="SMART" id="SM00387">
    <property type="entry name" value="HATPase_c"/>
    <property type="match status" value="1"/>
</dbReference>
<sequence length="555" mass="60925">MPSSTFSNAETSTLPSLTSKQAWRPLHFLNLYRITLAALFVSAIFFKGNLPVLGSHNFSLFQIISFIYLGIALTTSFVIHFRWLNFRLLTYSLVILDILALTLIMRASGGIETGLGMLLVVAIAGNSLLLTSRAANLFAAIAAIAVLTEQVFAQQDLGLTANFTQAGILGAALFATAFLAHVLSTRVRESEALAAQRGVDLANLAQLNQHVLQRMQSGIVVVDADQHIRLMNESAWYMLGLPSLGNTQNKNLKLISPELAEQLIDWRRGGLSEPRMFRPGGGNVELLPNMTALGSEARAGTLIFLEDTARMAQQAQQLKLASLGRLTASIAHEIRNPLGAISHAEQLLAEGNTNNAADNRLLEIIHTNTARVNDIIENVLQLSRRDRSMPEDLPLKDWLENFLQEFVQSQNCDPADISLHISPDNTTVHMDATQLHQVLWNLCQNGLRHSQDYPGQPKLELHGGIENDSRKPFMDVIDHGPGVPPDAIGNIFEPFFTTESKGSGLGLYIARELCEGNRARLSYVAIPTGGACFRLDFAEQKPEQPAESKHDEQTT</sequence>
<feature type="transmembrane region" description="Helical" evidence="2">
    <location>
        <begin position="165"/>
        <end position="183"/>
    </location>
</feature>
<dbReference type="InterPro" id="IPR004358">
    <property type="entry name" value="Sig_transdc_His_kin-like_C"/>
</dbReference>
<dbReference type="AlphaFoldDB" id="A0A3B1AFG9"/>
<dbReference type="Gene3D" id="1.10.287.130">
    <property type="match status" value="1"/>
</dbReference>
<feature type="transmembrane region" description="Helical" evidence="2">
    <location>
        <begin position="58"/>
        <end position="81"/>
    </location>
</feature>
<dbReference type="CDD" id="cd00075">
    <property type="entry name" value="HATPase"/>
    <property type="match status" value="1"/>
</dbReference>
<dbReference type="GO" id="GO:0000155">
    <property type="term" value="F:phosphorelay sensor kinase activity"/>
    <property type="evidence" value="ECO:0007669"/>
    <property type="project" value="InterPro"/>
</dbReference>
<dbReference type="Pfam" id="PF00512">
    <property type="entry name" value="HisKA"/>
    <property type="match status" value="1"/>
</dbReference>
<keyword evidence="2" id="KW-0812">Transmembrane</keyword>
<dbReference type="Gene3D" id="3.30.565.10">
    <property type="entry name" value="Histidine kinase-like ATPase, C-terminal domain"/>
    <property type="match status" value="1"/>
</dbReference>
<dbReference type="InterPro" id="IPR036097">
    <property type="entry name" value="HisK_dim/P_sf"/>
</dbReference>
<feature type="transmembrane region" description="Helical" evidence="2">
    <location>
        <begin position="28"/>
        <end position="46"/>
    </location>
</feature>
<evidence type="ECO:0000256" key="2">
    <source>
        <dbReference type="SAM" id="Phobius"/>
    </source>
</evidence>
<dbReference type="PROSITE" id="PS50109">
    <property type="entry name" value="HIS_KIN"/>
    <property type="match status" value="1"/>
</dbReference>
<dbReference type="PANTHER" id="PTHR43065">
    <property type="entry name" value="SENSOR HISTIDINE KINASE"/>
    <property type="match status" value="1"/>
</dbReference>
<reference evidence="4" key="1">
    <citation type="submission" date="2018-06" db="EMBL/GenBank/DDBJ databases">
        <authorList>
            <person name="Zhirakovskaya E."/>
        </authorList>
    </citation>
    <scope>NUCLEOTIDE SEQUENCE</scope>
</reference>
<keyword evidence="2" id="KW-0472">Membrane</keyword>
<dbReference type="InterPro" id="IPR005467">
    <property type="entry name" value="His_kinase_dom"/>
</dbReference>
<dbReference type="Pfam" id="PF25323">
    <property type="entry name" value="6TM_PilS"/>
    <property type="match status" value="1"/>
</dbReference>
<feature type="domain" description="Histidine kinase" evidence="3">
    <location>
        <begin position="329"/>
        <end position="541"/>
    </location>
</feature>
<feature type="transmembrane region" description="Helical" evidence="2">
    <location>
        <begin position="88"/>
        <end position="107"/>
    </location>
</feature>
<proteinExistence type="predicted"/>
<accession>A0A3B1AFG9</accession>
<dbReference type="InterPro" id="IPR003594">
    <property type="entry name" value="HATPase_dom"/>
</dbReference>
<name>A0A3B1AFG9_9ZZZZ</name>
<keyword evidence="1" id="KW-0597">Phosphoprotein</keyword>
<dbReference type="SUPFAM" id="SSF55874">
    <property type="entry name" value="ATPase domain of HSP90 chaperone/DNA topoisomerase II/histidine kinase"/>
    <property type="match status" value="1"/>
</dbReference>
<dbReference type="InterPro" id="IPR036890">
    <property type="entry name" value="HATPase_C_sf"/>
</dbReference>
<dbReference type="SMART" id="SM00388">
    <property type="entry name" value="HisKA"/>
    <property type="match status" value="1"/>
</dbReference>
<protein>
    <submittedName>
        <fullName evidence="4">Two-component sensor PilS</fullName>
    </submittedName>
</protein>
<dbReference type="SUPFAM" id="SSF55785">
    <property type="entry name" value="PYP-like sensor domain (PAS domain)"/>
    <property type="match status" value="1"/>
</dbReference>
<dbReference type="SUPFAM" id="SSF47384">
    <property type="entry name" value="Homodimeric domain of signal transducing histidine kinase"/>
    <property type="match status" value="1"/>
</dbReference>
<evidence type="ECO:0000259" key="3">
    <source>
        <dbReference type="PROSITE" id="PS50109"/>
    </source>
</evidence>
<dbReference type="CDD" id="cd00082">
    <property type="entry name" value="HisKA"/>
    <property type="match status" value="1"/>
</dbReference>
<dbReference type="PANTHER" id="PTHR43065:SF52">
    <property type="entry name" value="SENSOR PROTEIN KINASE PILS"/>
    <property type="match status" value="1"/>
</dbReference>
<dbReference type="PRINTS" id="PR00344">
    <property type="entry name" value="BCTRLSENSOR"/>
</dbReference>
<organism evidence="4">
    <name type="scientific">hydrothermal vent metagenome</name>
    <dbReference type="NCBI Taxonomy" id="652676"/>
    <lineage>
        <taxon>unclassified sequences</taxon>
        <taxon>metagenomes</taxon>
        <taxon>ecological metagenomes</taxon>
    </lineage>
</organism>
<evidence type="ECO:0000313" key="4">
    <source>
        <dbReference type="EMBL" id="VAW98217.1"/>
    </source>
</evidence>
<evidence type="ECO:0000256" key="1">
    <source>
        <dbReference type="ARBA" id="ARBA00022553"/>
    </source>
</evidence>
<keyword evidence="2" id="KW-1133">Transmembrane helix</keyword>